<reference evidence="2 3" key="1">
    <citation type="submission" date="2018-08" db="EMBL/GenBank/DDBJ databases">
        <title>Salinimonas sediminis sp. nov., a piezophilic bacterium isolated from a deep-sea sediment sample from the New Britain Trench.</title>
        <authorList>
            <person name="Cao J."/>
        </authorList>
    </citation>
    <scope>NUCLEOTIDE SEQUENCE [LARGE SCALE GENOMIC DNA]</scope>
    <source>
        <strain evidence="2 3">N102</strain>
    </source>
</reference>
<dbReference type="InterPro" id="IPR002938">
    <property type="entry name" value="FAD-bd"/>
</dbReference>
<dbReference type="AlphaFoldDB" id="A0A346NQ29"/>
<dbReference type="SUPFAM" id="SSF51905">
    <property type="entry name" value="FAD/NAD(P)-binding domain"/>
    <property type="match status" value="1"/>
</dbReference>
<feature type="domain" description="FAD-binding" evidence="1">
    <location>
        <begin position="6"/>
        <end position="204"/>
    </location>
</feature>
<dbReference type="Pfam" id="PF01494">
    <property type="entry name" value="FAD_binding_3"/>
    <property type="match status" value="1"/>
</dbReference>
<dbReference type="Gene3D" id="3.50.50.60">
    <property type="entry name" value="FAD/NAD(P)-binding domain"/>
    <property type="match status" value="1"/>
</dbReference>
<dbReference type="PANTHER" id="PTHR43747">
    <property type="entry name" value="FAD-BINDING PROTEIN"/>
    <property type="match status" value="1"/>
</dbReference>
<evidence type="ECO:0000259" key="1">
    <source>
        <dbReference type="Pfam" id="PF01494"/>
    </source>
</evidence>
<evidence type="ECO:0000313" key="2">
    <source>
        <dbReference type="EMBL" id="AXR07636.1"/>
    </source>
</evidence>
<dbReference type="RefSeq" id="WP_117317819.1">
    <property type="nucleotide sequence ID" value="NZ_CP031769.1"/>
</dbReference>
<protein>
    <submittedName>
        <fullName evidence="2">Halogenase</fullName>
    </submittedName>
</protein>
<accession>A0A346NQ29</accession>
<organism evidence="2 3">
    <name type="scientific">Salinimonas sediminis</name>
    <dbReference type="NCBI Taxonomy" id="2303538"/>
    <lineage>
        <taxon>Bacteria</taxon>
        <taxon>Pseudomonadati</taxon>
        <taxon>Pseudomonadota</taxon>
        <taxon>Gammaproteobacteria</taxon>
        <taxon>Alteromonadales</taxon>
        <taxon>Alteromonadaceae</taxon>
        <taxon>Alteromonas/Salinimonas group</taxon>
        <taxon>Salinimonas</taxon>
    </lineage>
</organism>
<dbReference type="GO" id="GO:0071949">
    <property type="term" value="F:FAD binding"/>
    <property type="evidence" value="ECO:0007669"/>
    <property type="project" value="InterPro"/>
</dbReference>
<dbReference type="InterPro" id="IPR036188">
    <property type="entry name" value="FAD/NAD-bd_sf"/>
</dbReference>
<gene>
    <name evidence="2" type="ORF">D0Y50_15470</name>
</gene>
<keyword evidence="3" id="KW-1185">Reference proteome</keyword>
<sequence>MSQLNTDIIIAGGGLAGMSLALQLLNRDASYAITIIEKNTFPVDDTTAKVGESTVEIGAHYFSHVLGLQAHFKEKHLRKYGLRLFFGHGQDDYSEYDELGVSELFGIPAYQIERGSLENHLYTLLKEQGVVFLDGTVPDDIQLGDKNHTLTCHRNGDTITVHGRWLVDAAGRQALLRNKLNLQTETGHHGNAVFFRINKRVIIDEWSANPHWQNRVCEPGKRWLSTNHLMGPGYWVWIIPLASGATSFGIVMDDKALADSGISSFEDTMDWLKKEHPRCAAAIEGADLLDFKVMKGYSYGCKQMFSADGWAMTGEAGAFTDPFYSPGSDFIALNNTFVTNLIERDRQGQDIRFEAALFHKFYDSFFENTLSIYKDQYGGFGDRKMMSIKLVWDYTYYWGVFALLFFTDTTDDLKTMRKMLPGLLEAQKLNKEMQTLLRERAKQRLVLPAQGNFMDQFQVPCLKALNELLKNPKVDVNQALETNIILMRKLKGYFENMLSDDATTEIDDEERQILGNYRLSVLA</sequence>
<dbReference type="KEGG" id="salm:D0Y50_15470"/>
<dbReference type="Proteomes" id="UP000262073">
    <property type="component" value="Chromosome"/>
</dbReference>
<proteinExistence type="predicted"/>
<evidence type="ECO:0000313" key="3">
    <source>
        <dbReference type="Proteomes" id="UP000262073"/>
    </source>
</evidence>
<dbReference type="PANTHER" id="PTHR43747:SF1">
    <property type="entry name" value="SLR1998 PROTEIN"/>
    <property type="match status" value="1"/>
</dbReference>
<dbReference type="InterPro" id="IPR050816">
    <property type="entry name" value="Flavin-dep_Halogenase_NPB"/>
</dbReference>
<dbReference type="EMBL" id="CP031769">
    <property type="protein sequence ID" value="AXR07636.1"/>
    <property type="molecule type" value="Genomic_DNA"/>
</dbReference>
<name>A0A346NQ29_9ALTE</name>
<dbReference type="OrthoDB" id="103324at2"/>